<evidence type="ECO:0000313" key="4">
    <source>
        <dbReference type="EMBL" id="QDU31299.1"/>
    </source>
</evidence>
<keyword evidence="2" id="KW-0812">Transmembrane</keyword>
<dbReference type="PANTHER" id="PTHR30093">
    <property type="entry name" value="GENERAL SECRETION PATHWAY PROTEIN G"/>
    <property type="match status" value="1"/>
</dbReference>
<dbReference type="PANTHER" id="PTHR30093:SF2">
    <property type="entry name" value="TYPE II SECRETION SYSTEM PROTEIN H"/>
    <property type="match status" value="1"/>
</dbReference>
<dbReference type="AlphaFoldDB" id="A0A517YM51"/>
<dbReference type="KEGG" id="aagg:ETAA8_64520"/>
<gene>
    <name evidence="4" type="ORF">ETAA8_64520</name>
</gene>
<dbReference type="Pfam" id="PF07596">
    <property type="entry name" value="SBP_bac_10"/>
    <property type="match status" value="1"/>
</dbReference>
<feature type="transmembrane region" description="Helical" evidence="2">
    <location>
        <begin position="15"/>
        <end position="40"/>
    </location>
</feature>
<accession>A0A517YM51</accession>
<dbReference type="RefSeq" id="WP_145101129.1">
    <property type="nucleotide sequence ID" value="NZ_CP036274.1"/>
</dbReference>
<dbReference type="Proteomes" id="UP000315017">
    <property type="component" value="Chromosome"/>
</dbReference>
<dbReference type="Pfam" id="PF07963">
    <property type="entry name" value="N_methyl"/>
    <property type="match status" value="1"/>
</dbReference>
<dbReference type="NCBIfam" id="TIGR02532">
    <property type="entry name" value="IV_pilin_GFxxxE"/>
    <property type="match status" value="1"/>
</dbReference>
<dbReference type="EMBL" id="CP036274">
    <property type="protein sequence ID" value="QDU31299.1"/>
    <property type="molecule type" value="Genomic_DNA"/>
</dbReference>
<evidence type="ECO:0000256" key="1">
    <source>
        <dbReference type="SAM" id="MobiDB-lite"/>
    </source>
</evidence>
<dbReference type="Gene3D" id="3.30.700.10">
    <property type="entry name" value="Glycoprotein, Type 4 Pilin"/>
    <property type="match status" value="1"/>
</dbReference>
<organism evidence="4 5">
    <name type="scientific">Anatilimnocola aggregata</name>
    <dbReference type="NCBI Taxonomy" id="2528021"/>
    <lineage>
        <taxon>Bacteria</taxon>
        <taxon>Pseudomonadati</taxon>
        <taxon>Planctomycetota</taxon>
        <taxon>Planctomycetia</taxon>
        <taxon>Pirellulales</taxon>
        <taxon>Pirellulaceae</taxon>
        <taxon>Anatilimnocola</taxon>
    </lineage>
</organism>
<feature type="domain" description="DUF1559" evidence="3">
    <location>
        <begin position="41"/>
        <end position="286"/>
    </location>
</feature>
<dbReference type="OrthoDB" id="255848at2"/>
<keyword evidence="2" id="KW-1133">Transmembrane helix</keyword>
<dbReference type="InterPro" id="IPR045584">
    <property type="entry name" value="Pilin-like"/>
</dbReference>
<evidence type="ECO:0000313" key="5">
    <source>
        <dbReference type="Proteomes" id="UP000315017"/>
    </source>
</evidence>
<proteinExistence type="predicted"/>
<dbReference type="SUPFAM" id="SSF54523">
    <property type="entry name" value="Pili subunits"/>
    <property type="match status" value="1"/>
</dbReference>
<evidence type="ECO:0000256" key="2">
    <source>
        <dbReference type="SAM" id="Phobius"/>
    </source>
</evidence>
<keyword evidence="2" id="KW-0472">Membrane</keyword>
<dbReference type="NCBIfam" id="TIGR04294">
    <property type="entry name" value="pre_pil_HX9DG"/>
    <property type="match status" value="1"/>
</dbReference>
<dbReference type="InterPro" id="IPR012902">
    <property type="entry name" value="N_methyl_site"/>
</dbReference>
<dbReference type="InterPro" id="IPR027558">
    <property type="entry name" value="Pre_pil_HX9DG_C"/>
</dbReference>
<reference evidence="4 5" key="1">
    <citation type="submission" date="2019-02" db="EMBL/GenBank/DDBJ databases">
        <title>Deep-cultivation of Planctomycetes and their phenomic and genomic characterization uncovers novel biology.</title>
        <authorList>
            <person name="Wiegand S."/>
            <person name="Jogler M."/>
            <person name="Boedeker C."/>
            <person name="Pinto D."/>
            <person name="Vollmers J."/>
            <person name="Rivas-Marin E."/>
            <person name="Kohn T."/>
            <person name="Peeters S.H."/>
            <person name="Heuer A."/>
            <person name="Rast P."/>
            <person name="Oberbeckmann S."/>
            <person name="Bunk B."/>
            <person name="Jeske O."/>
            <person name="Meyerdierks A."/>
            <person name="Storesund J.E."/>
            <person name="Kallscheuer N."/>
            <person name="Luecker S."/>
            <person name="Lage O.M."/>
            <person name="Pohl T."/>
            <person name="Merkel B.J."/>
            <person name="Hornburger P."/>
            <person name="Mueller R.-W."/>
            <person name="Bruemmer F."/>
            <person name="Labrenz M."/>
            <person name="Spormann A.M."/>
            <person name="Op den Camp H."/>
            <person name="Overmann J."/>
            <person name="Amann R."/>
            <person name="Jetten M.S.M."/>
            <person name="Mascher T."/>
            <person name="Medema M.H."/>
            <person name="Devos D.P."/>
            <person name="Kaster A.-K."/>
            <person name="Ovreas L."/>
            <person name="Rohde M."/>
            <person name="Galperin M.Y."/>
            <person name="Jogler C."/>
        </authorList>
    </citation>
    <scope>NUCLEOTIDE SEQUENCE [LARGE SCALE GENOMIC DNA]</scope>
    <source>
        <strain evidence="4 5">ETA_A8</strain>
    </source>
</reference>
<protein>
    <recommendedName>
        <fullName evidence="3">DUF1559 domain-containing protein</fullName>
    </recommendedName>
</protein>
<name>A0A517YM51_9BACT</name>
<feature type="region of interest" description="Disordered" evidence="1">
    <location>
        <begin position="222"/>
        <end position="252"/>
    </location>
</feature>
<sequence length="304" mass="32809">MSLPVRGVRRARVQFGFTLVELLVVIAIIGVLVALLLPAVQSAREAARRTQCANHLKQWGLGAQLHVDQVNVFPHGGWGFRNLGVPAQGLGPQQPAGWIYSTLPFVEQKNLFDHKDPLFVVQSTFSILTCPSRRPARAYPAGPAIYAPYLAASATKVARSDYAMNAGTIVLDDGGPNSLVQPAAKETDGVAGRAICYAMREVTDGLSNTYLFGEKYMNPDHYTTGGDSGDNENAYSGSDRDTVRNHNPPCQDRKGYDNSYAFGSAHPGGFLMAFCDGSVRLIPFNISATAHQQTLLRGDGNTPQ</sequence>
<evidence type="ECO:0000259" key="3">
    <source>
        <dbReference type="Pfam" id="PF07596"/>
    </source>
</evidence>
<dbReference type="InterPro" id="IPR011453">
    <property type="entry name" value="DUF1559"/>
</dbReference>
<keyword evidence="5" id="KW-1185">Reference proteome</keyword>